<organism evidence="2 3">
    <name type="scientific">Colletotrichum gloeosporioides (strain Cg-14)</name>
    <name type="common">Anthracnose fungus</name>
    <name type="synonym">Glomerella cingulata</name>
    <dbReference type="NCBI Taxonomy" id="1237896"/>
    <lineage>
        <taxon>Eukaryota</taxon>
        <taxon>Fungi</taxon>
        <taxon>Dikarya</taxon>
        <taxon>Ascomycota</taxon>
        <taxon>Pezizomycotina</taxon>
        <taxon>Sordariomycetes</taxon>
        <taxon>Hypocreomycetidae</taxon>
        <taxon>Glomerellales</taxon>
        <taxon>Glomerellaceae</taxon>
        <taxon>Colletotrichum</taxon>
        <taxon>Colletotrichum gloeosporioides species complex</taxon>
    </lineage>
</organism>
<name>T0K997_COLGC</name>
<proteinExistence type="predicted"/>
<dbReference type="HOGENOM" id="CLU_038838_0_0_1"/>
<reference evidence="3" key="1">
    <citation type="journal article" date="2013" name="Mol. Plant Microbe Interact.">
        <title>Global aspects of pacC regulation of pathogenicity genes in Colletotrichum gloeosporioides as revealed by transcriptome analysis.</title>
        <authorList>
            <person name="Alkan N."/>
            <person name="Meng X."/>
            <person name="Friedlander G."/>
            <person name="Reuveni E."/>
            <person name="Sukno S."/>
            <person name="Sherman A."/>
            <person name="Thon M."/>
            <person name="Fluhr R."/>
            <person name="Prusky D."/>
        </authorList>
    </citation>
    <scope>NUCLEOTIDE SEQUENCE [LARGE SCALE GENOMIC DNA]</scope>
    <source>
        <strain evidence="3">Cg-14</strain>
    </source>
</reference>
<evidence type="ECO:0000256" key="1">
    <source>
        <dbReference type="SAM" id="MobiDB-lite"/>
    </source>
</evidence>
<dbReference type="EMBL" id="AMYD01001659">
    <property type="protein sequence ID" value="EQB52122.1"/>
    <property type="molecule type" value="Genomic_DNA"/>
</dbReference>
<comment type="caution">
    <text evidence="2">The sequence shown here is derived from an EMBL/GenBank/DDBJ whole genome shotgun (WGS) entry which is preliminary data.</text>
</comment>
<feature type="region of interest" description="Disordered" evidence="1">
    <location>
        <begin position="493"/>
        <end position="545"/>
    </location>
</feature>
<evidence type="ECO:0000313" key="2">
    <source>
        <dbReference type="EMBL" id="EQB52122.1"/>
    </source>
</evidence>
<accession>T0K997</accession>
<protein>
    <submittedName>
        <fullName evidence="2">Uncharacterized protein</fullName>
    </submittedName>
</protein>
<dbReference type="AlphaFoldDB" id="T0K997"/>
<dbReference type="Proteomes" id="UP000015530">
    <property type="component" value="Unassembled WGS sequence"/>
</dbReference>
<dbReference type="OrthoDB" id="4267316at2759"/>
<gene>
    <name evidence="2" type="ORF">CGLO_08276</name>
</gene>
<sequence>MPTQTWFKPEQAYREGKHLTLFPYEPDRPHASGQYHFHPLPEDLPKGHIRSFDTATDFSKTQAKIQIQEIIRQGVNRKSQIFRCSVSQPPEEQRPAALLEPFPPSRDKNGRLLPGQLVAKVFDYEYYPSDFSAPWPNDEEADGNHCREHAVYAYYRRHGKTGYPHIIPQFYGSWVSKIYRGHDKNNQPMFRYVGLILIEYINGYSVENLCLRERDGEYFGPLQPSKRTVPFRSLQRHQNRRDNVTEVRFDREMRQYVIKEMVHGVVVGMHLGVEHQECEPWNLFVSMHNGLDILEKPRVVLLDHSYTQVWSLTKYAETQGHLHCLQKLPYPPHPRERCSVVALDTFQGWWPPHNYDKNKFIEWMCSKDVFGPHVEARSVLDPLLKQRSILDPLLKQKKKHEKLWEHSYNKYSTFATLDAIEAKEDEVYNAGIASKILQFVRMNEDLNRDGRGEERERAITEGVEECAATSAMTSDSYTLWNRIKVRELRERRRQAEAQALSPPPQVSTSITRIDSSHHDPSRASTIHSATPAGAENRAPQTRVKKSNVRYLPWTVQVQEDL</sequence>
<evidence type="ECO:0000313" key="3">
    <source>
        <dbReference type="Proteomes" id="UP000015530"/>
    </source>
</evidence>